<comment type="similarity">
    <text evidence="1">Belongs to the short-chain dehydrogenases/reductases (SDR) family.</text>
</comment>
<sequence length="249" mass="25846">MNCDGKVAVVVGGGSGIGRATAELFAANGAAVAVADVNKVGAAETADLLRSRGAAVSEHFCDITDFDQTEALIEAVVREHGGVDIVASTVGWSDTTFFAAEDDEYWQKIVRINLMGSIYLCRSALKVFSEQKSGSIVLTSSDAGKVGTMGETVYAAAKAGVIGFVKSLAREVARDGVRVNAISPGPTDTPLLRAQSDQHVIDKMIRAVPLKRMGTAEEQAGPIVFLASDAASYITGQTISVSGGLTMTS</sequence>
<protein>
    <submittedName>
        <fullName evidence="3">SDR family NAD(P)-dependent oxidoreductase</fullName>
    </submittedName>
</protein>
<dbReference type="SUPFAM" id="SSF51735">
    <property type="entry name" value="NAD(P)-binding Rossmann-fold domains"/>
    <property type="match status" value="1"/>
</dbReference>
<dbReference type="InterPro" id="IPR020904">
    <property type="entry name" value="Sc_DH/Rdtase_CS"/>
</dbReference>
<dbReference type="PANTHER" id="PTHR42760:SF133">
    <property type="entry name" value="3-OXOACYL-[ACYL-CARRIER-PROTEIN] REDUCTASE"/>
    <property type="match status" value="1"/>
</dbReference>
<dbReference type="Pfam" id="PF13561">
    <property type="entry name" value="adh_short_C2"/>
    <property type="match status" value="1"/>
</dbReference>
<accession>A0ABU4C638</accession>
<keyword evidence="4" id="KW-1185">Reference proteome</keyword>
<dbReference type="PROSITE" id="PS00061">
    <property type="entry name" value="ADH_SHORT"/>
    <property type="match status" value="1"/>
</dbReference>
<dbReference type="PRINTS" id="PR00080">
    <property type="entry name" value="SDRFAMILY"/>
</dbReference>
<comment type="caution">
    <text evidence="3">The sequence shown here is derived from an EMBL/GenBank/DDBJ whole genome shotgun (WGS) entry which is preliminary data.</text>
</comment>
<keyword evidence="2" id="KW-0560">Oxidoreductase</keyword>
<dbReference type="EMBL" id="JAWLKB010000101">
    <property type="protein sequence ID" value="MDV6271833.1"/>
    <property type="molecule type" value="Genomic_DNA"/>
</dbReference>
<evidence type="ECO:0000313" key="4">
    <source>
        <dbReference type="Proteomes" id="UP001185927"/>
    </source>
</evidence>
<dbReference type="RefSeq" id="WP_317546546.1">
    <property type="nucleotide sequence ID" value="NZ_JAWLKB010000101.1"/>
</dbReference>
<dbReference type="PRINTS" id="PR00081">
    <property type="entry name" value="GDHRDH"/>
</dbReference>
<dbReference type="InterPro" id="IPR036291">
    <property type="entry name" value="NAD(P)-bd_dom_sf"/>
</dbReference>
<evidence type="ECO:0000256" key="1">
    <source>
        <dbReference type="ARBA" id="ARBA00006484"/>
    </source>
</evidence>
<organism evidence="3 4">
    <name type="scientific">Rhodococcus globerulus</name>
    <dbReference type="NCBI Taxonomy" id="33008"/>
    <lineage>
        <taxon>Bacteria</taxon>
        <taxon>Bacillati</taxon>
        <taxon>Actinomycetota</taxon>
        <taxon>Actinomycetes</taxon>
        <taxon>Mycobacteriales</taxon>
        <taxon>Nocardiaceae</taxon>
        <taxon>Rhodococcus</taxon>
    </lineage>
</organism>
<reference evidence="3 4" key="1">
    <citation type="submission" date="2023-10" db="EMBL/GenBank/DDBJ databases">
        <title>Development of a sustainable strategy for remediation of hydrocarbon-contaminated territories based on the waste exchange concept.</title>
        <authorList>
            <person name="Krivoruchko A."/>
        </authorList>
    </citation>
    <scope>NUCLEOTIDE SEQUENCE [LARGE SCALE GENOMIC DNA]</scope>
    <source>
        <strain evidence="3 4">IEGM 1203</strain>
    </source>
</reference>
<dbReference type="PANTHER" id="PTHR42760">
    <property type="entry name" value="SHORT-CHAIN DEHYDROGENASES/REDUCTASES FAMILY MEMBER"/>
    <property type="match status" value="1"/>
</dbReference>
<dbReference type="Proteomes" id="UP001185927">
    <property type="component" value="Unassembled WGS sequence"/>
</dbReference>
<gene>
    <name evidence="3" type="ORF">R3Q16_35195</name>
</gene>
<dbReference type="Gene3D" id="3.40.50.720">
    <property type="entry name" value="NAD(P)-binding Rossmann-like Domain"/>
    <property type="match status" value="1"/>
</dbReference>
<evidence type="ECO:0000313" key="3">
    <source>
        <dbReference type="EMBL" id="MDV6271833.1"/>
    </source>
</evidence>
<evidence type="ECO:0000256" key="2">
    <source>
        <dbReference type="ARBA" id="ARBA00023002"/>
    </source>
</evidence>
<name>A0ABU4C638_RHOGO</name>
<dbReference type="InterPro" id="IPR002347">
    <property type="entry name" value="SDR_fam"/>
</dbReference>
<proteinExistence type="inferred from homology"/>